<gene>
    <name evidence="2" type="ORF">LIPSTDRAFT_71669</name>
</gene>
<feature type="region of interest" description="Disordered" evidence="1">
    <location>
        <begin position="38"/>
        <end position="77"/>
    </location>
</feature>
<name>A0A1E3Q6K4_LIPST</name>
<proteinExistence type="predicted"/>
<dbReference type="EMBL" id="KV454294">
    <property type="protein sequence ID" value="ODQ73291.1"/>
    <property type="molecule type" value="Genomic_DNA"/>
</dbReference>
<evidence type="ECO:0000313" key="2">
    <source>
        <dbReference type="EMBL" id="ODQ73291.1"/>
    </source>
</evidence>
<evidence type="ECO:0000256" key="1">
    <source>
        <dbReference type="SAM" id="MobiDB-lite"/>
    </source>
</evidence>
<reference evidence="2 3" key="1">
    <citation type="journal article" date="2016" name="Proc. Natl. Acad. Sci. U.S.A.">
        <title>Comparative genomics of biotechnologically important yeasts.</title>
        <authorList>
            <person name="Riley R."/>
            <person name="Haridas S."/>
            <person name="Wolfe K.H."/>
            <person name="Lopes M.R."/>
            <person name="Hittinger C.T."/>
            <person name="Goeker M."/>
            <person name="Salamov A.A."/>
            <person name="Wisecaver J.H."/>
            <person name="Long T.M."/>
            <person name="Calvey C.H."/>
            <person name="Aerts A.L."/>
            <person name="Barry K.W."/>
            <person name="Choi C."/>
            <person name="Clum A."/>
            <person name="Coughlan A.Y."/>
            <person name="Deshpande S."/>
            <person name="Douglass A.P."/>
            <person name="Hanson S.J."/>
            <person name="Klenk H.-P."/>
            <person name="LaButti K.M."/>
            <person name="Lapidus A."/>
            <person name="Lindquist E.A."/>
            <person name="Lipzen A.M."/>
            <person name="Meier-Kolthoff J.P."/>
            <person name="Ohm R.A."/>
            <person name="Otillar R.P."/>
            <person name="Pangilinan J.L."/>
            <person name="Peng Y."/>
            <person name="Rokas A."/>
            <person name="Rosa C.A."/>
            <person name="Scheuner C."/>
            <person name="Sibirny A.A."/>
            <person name="Slot J.C."/>
            <person name="Stielow J.B."/>
            <person name="Sun H."/>
            <person name="Kurtzman C.P."/>
            <person name="Blackwell M."/>
            <person name="Grigoriev I.V."/>
            <person name="Jeffries T.W."/>
        </authorList>
    </citation>
    <scope>NUCLEOTIDE SEQUENCE [LARGE SCALE GENOMIC DNA]</scope>
    <source>
        <strain evidence="2 3">NRRL Y-11557</strain>
    </source>
</reference>
<protein>
    <submittedName>
        <fullName evidence="2">Uncharacterized protein</fullName>
    </submittedName>
</protein>
<evidence type="ECO:0000313" key="3">
    <source>
        <dbReference type="Proteomes" id="UP000094385"/>
    </source>
</evidence>
<feature type="compositionally biased region" description="Basic and acidic residues" evidence="1">
    <location>
        <begin position="50"/>
        <end position="60"/>
    </location>
</feature>
<accession>A0A1E3Q6K4</accession>
<sequence length="77" mass="8977">MVGIQKMHIPREYKIPCLMPAPYFNGVVGKRTKKAILKEKAGSARLRRKAHEERKRQRDEVDPEQPDFDDDEGGWLD</sequence>
<dbReference type="Proteomes" id="UP000094385">
    <property type="component" value="Unassembled WGS sequence"/>
</dbReference>
<feature type="compositionally biased region" description="Acidic residues" evidence="1">
    <location>
        <begin position="61"/>
        <end position="77"/>
    </location>
</feature>
<keyword evidence="3" id="KW-1185">Reference proteome</keyword>
<organism evidence="2 3">
    <name type="scientific">Lipomyces starkeyi NRRL Y-11557</name>
    <dbReference type="NCBI Taxonomy" id="675824"/>
    <lineage>
        <taxon>Eukaryota</taxon>
        <taxon>Fungi</taxon>
        <taxon>Dikarya</taxon>
        <taxon>Ascomycota</taxon>
        <taxon>Saccharomycotina</taxon>
        <taxon>Lipomycetes</taxon>
        <taxon>Lipomycetales</taxon>
        <taxon>Lipomycetaceae</taxon>
        <taxon>Lipomyces</taxon>
    </lineage>
</organism>
<dbReference type="AlphaFoldDB" id="A0A1E3Q6K4"/>